<evidence type="ECO:0000256" key="7">
    <source>
        <dbReference type="ARBA" id="ARBA00022989"/>
    </source>
</evidence>
<feature type="transmembrane region" description="Helical" evidence="10">
    <location>
        <begin position="173"/>
        <end position="193"/>
    </location>
</feature>
<dbReference type="InterPro" id="IPR050366">
    <property type="entry name" value="BP-dependent_transpt_permease"/>
</dbReference>
<dbReference type="InterPro" id="IPR025966">
    <property type="entry name" value="OppC_N"/>
</dbReference>
<dbReference type="GO" id="GO:0015833">
    <property type="term" value="P:peptide transport"/>
    <property type="evidence" value="ECO:0007669"/>
    <property type="project" value="UniProtKB-KW"/>
</dbReference>
<evidence type="ECO:0000256" key="8">
    <source>
        <dbReference type="ARBA" id="ARBA00023136"/>
    </source>
</evidence>
<dbReference type="RefSeq" id="WP_424511355.1">
    <property type="nucleotide sequence ID" value="NZ_SLXK01000008.1"/>
</dbReference>
<dbReference type="EMBL" id="SLXK01000008">
    <property type="protein sequence ID" value="TCP29752.1"/>
    <property type="molecule type" value="Genomic_DNA"/>
</dbReference>
<comment type="similarity">
    <text evidence="9">Belongs to the binding-protein-dependent transport system permease family. OppBC subfamily.</text>
</comment>
<accession>A0A4R2P4R3</accession>
<dbReference type="PANTHER" id="PTHR43386:SF24">
    <property type="entry name" value="OLIGOPEPTIDE TRANSPORT SYSTEM PERMEASE PROTEIN AMID"/>
    <property type="match status" value="1"/>
</dbReference>
<feature type="transmembrane region" description="Helical" evidence="10">
    <location>
        <begin position="199"/>
        <end position="216"/>
    </location>
</feature>
<keyword evidence="5" id="KW-0571">Peptide transport</keyword>
<protein>
    <submittedName>
        <fullName evidence="12">Oligopeptide transport system permease protein</fullName>
    </submittedName>
</protein>
<keyword evidence="13" id="KW-1185">Reference proteome</keyword>
<dbReference type="Pfam" id="PF00528">
    <property type="entry name" value="BPD_transp_1"/>
    <property type="match status" value="1"/>
</dbReference>
<name>A0A4R2P4R3_9BACL</name>
<evidence type="ECO:0000256" key="3">
    <source>
        <dbReference type="ARBA" id="ARBA00022475"/>
    </source>
</evidence>
<evidence type="ECO:0000256" key="9">
    <source>
        <dbReference type="ARBA" id="ARBA00024202"/>
    </source>
</evidence>
<keyword evidence="2 10" id="KW-0813">Transport</keyword>
<dbReference type="GO" id="GO:0055085">
    <property type="term" value="P:transmembrane transport"/>
    <property type="evidence" value="ECO:0007669"/>
    <property type="project" value="InterPro"/>
</dbReference>
<evidence type="ECO:0000256" key="2">
    <source>
        <dbReference type="ARBA" id="ARBA00022448"/>
    </source>
</evidence>
<keyword evidence="3" id="KW-1003">Cell membrane</keyword>
<evidence type="ECO:0000256" key="5">
    <source>
        <dbReference type="ARBA" id="ARBA00022856"/>
    </source>
</evidence>
<keyword evidence="4 10" id="KW-0812">Transmembrane</keyword>
<dbReference type="Gene3D" id="1.10.3720.10">
    <property type="entry name" value="MetI-like"/>
    <property type="match status" value="1"/>
</dbReference>
<keyword evidence="7 10" id="KW-1133">Transmembrane helix</keyword>
<comment type="caution">
    <text evidence="12">The sequence shown here is derived from an EMBL/GenBank/DDBJ whole genome shotgun (WGS) entry which is preliminary data.</text>
</comment>
<evidence type="ECO:0000256" key="10">
    <source>
        <dbReference type="RuleBase" id="RU363032"/>
    </source>
</evidence>
<dbReference type="PROSITE" id="PS50928">
    <property type="entry name" value="ABC_TM1"/>
    <property type="match status" value="1"/>
</dbReference>
<proteinExistence type="inferred from homology"/>
<dbReference type="PANTHER" id="PTHR43386">
    <property type="entry name" value="OLIGOPEPTIDE TRANSPORT SYSTEM PERMEASE PROTEIN APPC"/>
    <property type="match status" value="1"/>
</dbReference>
<dbReference type="CDD" id="cd06261">
    <property type="entry name" value="TM_PBP2"/>
    <property type="match status" value="1"/>
</dbReference>
<evidence type="ECO:0000256" key="4">
    <source>
        <dbReference type="ARBA" id="ARBA00022692"/>
    </source>
</evidence>
<feature type="transmembrane region" description="Helical" evidence="10">
    <location>
        <begin position="136"/>
        <end position="161"/>
    </location>
</feature>
<comment type="subcellular location">
    <subcellularLocation>
        <location evidence="1 10">Cell membrane</location>
        <topology evidence="1 10">Multi-pass membrane protein</topology>
    </subcellularLocation>
</comment>
<feature type="domain" description="ABC transmembrane type-1" evidence="11">
    <location>
        <begin position="134"/>
        <end position="323"/>
    </location>
</feature>
<dbReference type="InterPro" id="IPR000515">
    <property type="entry name" value="MetI-like"/>
</dbReference>
<dbReference type="GO" id="GO:0015031">
    <property type="term" value="P:protein transport"/>
    <property type="evidence" value="ECO:0007669"/>
    <property type="project" value="UniProtKB-KW"/>
</dbReference>
<evidence type="ECO:0000256" key="6">
    <source>
        <dbReference type="ARBA" id="ARBA00022927"/>
    </source>
</evidence>
<reference evidence="12 13" key="1">
    <citation type="submission" date="2019-03" db="EMBL/GenBank/DDBJ databases">
        <title>Genomic Encyclopedia of Type Strains, Phase IV (KMG-IV): sequencing the most valuable type-strain genomes for metagenomic binning, comparative biology and taxonomic classification.</title>
        <authorList>
            <person name="Goeker M."/>
        </authorList>
    </citation>
    <scope>NUCLEOTIDE SEQUENCE [LARGE SCALE GENOMIC DNA]</scope>
    <source>
        <strain evidence="12 13">DSM 19377</strain>
    </source>
</reference>
<sequence length="336" mass="37306">MNMPQDHITEDMFKPVALGSEQNEKISKPTIGFWKDAWLRLRKNKAAIVGLVFIILIVLMSIIGPHLNKYGFDDQSLDRSNLPPKVTGLGWLGFGGVDAMSGSDAYEMKGIKDHFWFGTDTLGRDLWTRVWQGTQVSLIIAIVATLGDFIIGVAYGGISAFYGGRVDTVMQRFMEILIGIPNLILMILFILWLNPGMESIILALMITGWTGMARIIRGQTLKLKGQEFVLAARTLGSKDSRIIWKHLIPNVLGQIIITTMFTIPGAIFFEAFLSFIGLGIAPPNASLGSLNNDGFQNIQIYPYMAFFPALILSILMISFNLLADGLRDAFDPKMRK</sequence>
<feature type="transmembrane region" description="Helical" evidence="10">
    <location>
        <begin position="251"/>
        <end position="280"/>
    </location>
</feature>
<keyword evidence="6" id="KW-0653">Protein transport</keyword>
<dbReference type="Pfam" id="PF12911">
    <property type="entry name" value="OppC_N"/>
    <property type="match status" value="1"/>
</dbReference>
<evidence type="ECO:0000259" key="11">
    <source>
        <dbReference type="PROSITE" id="PS50928"/>
    </source>
</evidence>
<keyword evidence="8 10" id="KW-0472">Membrane</keyword>
<feature type="transmembrane region" description="Helical" evidence="10">
    <location>
        <begin position="46"/>
        <end position="67"/>
    </location>
</feature>
<organism evidence="12 13">
    <name type="scientific">Scopulibacillus darangshiensis</name>
    <dbReference type="NCBI Taxonomy" id="442528"/>
    <lineage>
        <taxon>Bacteria</taxon>
        <taxon>Bacillati</taxon>
        <taxon>Bacillota</taxon>
        <taxon>Bacilli</taxon>
        <taxon>Bacillales</taxon>
        <taxon>Sporolactobacillaceae</taxon>
        <taxon>Scopulibacillus</taxon>
    </lineage>
</organism>
<evidence type="ECO:0000313" key="12">
    <source>
        <dbReference type="EMBL" id="TCP29752.1"/>
    </source>
</evidence>
<dbReference type="NCBIfam" id="NF045475">
    <property type="entry name" value="Opp3C"/>
    <property type="match status" value="1"/>
</dbReference>
<dbReference type="AlphaFoldDB" id="A0A4R2P4R3"/>
<evidence type="ECO:0000313" key="13">
    <source>
        <dbReference type="Proteomes" id="UP000295416"/>
    </source>
</evidence>
<dbReference type="GO" id="GO:0005886">
    <property type="term" value="C:plasma membrane"/>
    <property type="evidence" value="ECO:0007669"/>
    <property type="project" value="UniProtKB-SubCell"/>
</dbReference>
<dbReference type="InterPro" id="IPR035906">
    <property type="entry name" value="MetI-like_sf"/>
</dbReference>
<feature type="transmembrane region" description="Helical" evidence="10">
    <location>
        <begin position="300"/>
        <end position="326"/>
    </location>
</feature>
<dbReference type="SUPFAM" id="SSF161098">
    <property type="entry name" value="MetI-like"/>
    <property type="match status" value="1"/>
</dbReference>
<dbReference type="Proteomes" id="UP000295416">
    <property type="component" value="Unassembled WGS sequence"/>
</dbReference>
<evidence type="ECO:0000256" key="1">
    <source>
        <dbReference type="ARBA" id="ARBA00004651"/>
    </source>
</evidence>
<gene>
    <name evidence="12" type="ORF">EV207_10843</name>
</gene>